<feature type="domain" description="PilZ" evidence="1">
    <location>
        <begin position="108"/>
        <end position="204"/>
    </location>
</feature>
<dbReference type="SUPFAM" id="SSF141371">
    <property type="entry name" value="PilZ domain-like"/>
    <property type="match status" value="2"/>
</dbReference>
<accession>A0A348WM75</accession>
<dbReference type="Pfam" id="PF07238">
    <property type="entry name" value="PilZ"/>
    <property type="match status" value="1"/>
</dbReference>
<name>A0A348WM75_9GAMM</name>
<dbReference type="InterPro" id="IPR012349">
    <property type="entry name" value="Split_barrel_FMN-bd"/>
</dbReference>
<dbReference type="AlphaFoldDB" id="A0A348WM75"/>
<evidence type="ECO:0000313" key="2">
    <source>
        <dbReference type="EMBL" id="HAR55637.1"/>
    </source>
</evidence>
<organism evidence="2 3">
    <name type="scientific">Idiomarina baltica</name>
    <dbReference type="NCBI Taxonomy" id="190892"/>
    <lineage>
        <taxon>Bacteria</taxon>
        <taxon>Pseudomonadati</taxon>
        <taxon>Pseudomonadota</taxon>
        <taxon>Gammaproteobacteria</taxon>
        <taxon>Alteromonadales</taxon>
        <taxon>Idiomarinaceae</taxon>
        <taxon>Idiomarina</taxon>
    </lineage>
</organism>
<dbReference type="GO" id="GO:0035438">
    <property type="term" value="F:cyclic-di-GMP binding"/>
    <property type="evidence" value="ECO:0007669"/>
    <property type="project" value="InterPro"/>
</dbReference>
<dbReference type="Proteomes" id="UP000262878">
    <property type="component" value="Unassembled WGS sequence"/>
</dbReference>
<dbReference type="EMBL" id="DMUP01000052">
    <property type="protein sequence ID" value="HAR55637.1"/>
    <property type="molecule type" value="Genomic_DNA"/>
</dbReference>
<proteinExistence type="predicted"/>
<protein>
    <recommendedName>
        <fullName evidence="1">PilZ domain-containing protein</fullName>
    </recommendedName>
</protein>
<sequence length="239" mass="27153">MLDKISHKIVPTFNQKVELSGTFAGEPFVFSVTLLGQQYPQYLILGLGYQARWEKVLPAIKESENLRLKLISDEGEMIAAHVSLIHATHFPEKLLFMSYPEQGIARSLRQSPRVGIDYPAQLQVANHFPYINGSIVDIGRGGMGFETTQQLPSMMSDLCDRDVKLHIGRDDQQRWSLSGRIRLLQEHRPNVWHVGIKCELSVAECEEVLYHLVSHQNAIDRLINNDQSNDSYSNNTLQV</sequence>
<dbReference type="STRING" id="314276.OS145_07731"/>
<dbReference type="Gene3D" id="2.30.110.10">
    <property type="entry name" value="Electron Transport, Fmn-binding Protein, Chain A"/>
    <property type="match status" value="1"/>
</dbReference>
<dbReference type="InterPro" id="IPR009875">
    <property type="entry name" value="PilZ_domain"/>
</dbReference>
<gene>
    <name evidence="2" type="ORF">DCR58_02495</name>
</gene>
<evidence type="ECO:0000313" key="3">
    <source>
        <dbReference type="Proteomes" id="UP000262878"/>
    </source>
</evidence>
<reference evidence="2 3" key="1">
    <citation type="journal article" date="2018" name="Nat. Biotechnol.">
        <title>A standardized bacterial taxonomy based on genome phylogeny substantially revises the tree of life.</title>
        <authorList>
            <person name="Parks D.H."/>
            <person name="Chuvochina M."/>
            <person name="Waite D.W."/>
            <person name="Rinke C."/>
            <person name="Skarshewski A."/>
            <person name="Chaumeil P.A."/>
            <person name="Hugenholtz P."/>
        </authorList>
    </citation>
    <scope>NUCLEOTIDE SEQUENCE [LARGE SCALE GENOMIC DNA]</scope>
    <source>
        <strain evidence="2">UBA9360</strain>
    </source>
</reference>
<evidence type="ECO:0000259" key="1">
    <source>
        <dbReference type="Pfam" id="PF07238"/>
    </source>
</evidence>
<comment type="caution">
    <text evidence="2">The sequence shown here is derived from an EMBL/GenBank/DDBJ whole genome shotgun (WGS) entry which is preliminary data.</text>
</comment>
<dbReference type="Gene3D" id="2.40.10.220">
    <property type="entry name" value="predicted glycosyltransferase like domains"/>
    <property type="match status" value="1"/>
</dbReference>